<organism evidence="1 2">
    <name type="scientific">Desulfovibrio intestinalis</name>
    <dbReference type="NCBI Taxonomy" id="58621"/>
    <lineage>
        <taxon>Bacteria</taxon>
        <taxon>Pseudomonadati</taxon>
        <taxon>Thermodesulfobacteriota</taxon>
        <taxon>Desulfovibrionia</taxon>
        <taxon>Desulfovibrionales</taxon>
        <taxon>Desulfovibrionaceae</taxon>
        <taxon>Desulfovibrio</taxon>
    </lineage>
</organism>
<evidence type="ECO:0000313" key="1">
    <source>
        <dbReference type="EMBL" id="MBB5142124.1"/>
    </source>
</evidence>
<dbReference type="Proteomes" id="UP000539075">
    <property type="component" value="Unassembled WGS sequence"/>
</dbReference>
<comment type="caution">
    <text evidence="1">The sequence shown here is derived from an EMBL/GenBank/DDBJ whole genome shotgun (WGS) entry which is preliminary data.</text>
</comment>
<dbReference type="Gene3D" id="3.40.50.2300">
    <property type="match status" value="1"/>
</dbReference>
<protein>
    <submittedName>
        <fullName evidence="1">Pilus assembly protein CpaE</fullName>
    </submittedName>
</protein>
<gene>
    <name evidence="1" type="ORF">HNQ38_000187</name>
</gene>
<name>A0A7W8C0V2_9BACT</name>
<dbReference type="InterPro" id="IPR027417">
    <property type="entry name" value="P-loop_NTPase"/>
</dbReference>
<dbReference type="SUPFAM" id="SSF52172">
    <property type="entry name" value="CheY-like"/>
    <property type="match status" value="1"/>
</dbReference>
<sequence>MSDSASLSSEGMNSNSVAVFCQPADVDSFTDTFNRLGRALSIIKAGGPHEATEWCGESTPPAAIFVNIDGTAHPVPALNDLAAVAGPGCRLVAMGSRQDVNLYRKLLQAGIFDYLLTPSSMGQVSEILSRADEDAWLGQPQAESVRLGQTVALIGAVGGVGASTVVTALGQHLAHACKIPTVLVDYDRRGSNLALSLGLEANSGLEGILSAPEVDLRLIQRTLLSQEVEVGKGQRLHLLAQRPGPESHVDPELVLQLGGALCQLFSMSVWDIPSHRPSGSDEILENADIRVVLVDYTLQNARAAHILLSDFGDESRGQRLFLVANAARHGDAPAISRSQFEDFLKRKVDVEIPYMGNALDKTLLQGSLNLASLAVFKSAVEKLACGILGWPVPLAAPRPGFFRRLLNR</sequence>
<dbReference type="EMBL" id="JACHGO010000001">
    <property type="protein sequence ID" value="MBB5142124.1"/>
    <property type="molecule type" value="Genomic_DNA"/>
</dbReference>
<reference evidence="1 2" key="1">
    <citation type="submission" date="2020-08" db="EMBL/GenBank/DDBJ databases">
        <title>Genomic Encyclopedia of Type Strains, Phase IV (KMG-IV): sequencing the most valuable type-strain genomes for metagenomic binning, comparative biology and taxonomic classification.</title>
        <authorList>
            <person name="Goeker M."/>
        </authorList>
    </citation>
    <scope>NUCLEOTIDE SEQUENCE [LARGE SCALE GENOMIC DNA]</scope>
    <source>
        <strain evidence="1 2">DSM 11275</strain>
    </source>
</reference>
<dbReference type="InterPro" id="IPR011006">
    <property type="entry name" value="CheY-like_superfamily"/>
</dbReference>
<evidence type="ECO:0000313" key="2">
    <source>
        <dbReference type="Proteomes" id="UP000539075"/>
    </source>
</evidence>
<dbReference type="SUPFAM" id="SSF52540">
    <property type="entry name" value="P-loop containing nucleoside triphosphate hydrolases"/>
    <property type="match status" value="1"/>
</dbReference>
<accession>A0A7W8C0V2</accession>
<dbReference type="AlphaFoldDB" id="A0A7W8C0V2"/>
<dbReference type="RefSeq" id="WP_183717358.1">
    <property type="nucleotide sequence ID" value="NZ_JACHGO010000001.1"/>
</dbReference>
<keyword evidence="2" id="KW-1185">Reference proteome</keyword>
<dbReference type="Gene3D" id="3.40.50.300">
    <property type="entry name" value="P-loop containing nucleotide triphosphate hydrolases"/>
    <property type="match status" value="1"/>
</dbReference>
<proteinExistence type="predicted"/>